<evidence type="ECO:0000313" key="3">
    <source>
        <dbReference type="EMBL" id="KAK6925934.1"/>
    </source>
</evidence>
<dbReference type="InterPro" id="IPR032867">
    <property type="entry name" value="DYW_dom"/>
</dbReference>
<comment type="similarity">
    <text evidence="1">Belongs to the PPR family. PCMP-H subfamily.</text>
</comment>
<dbReference type="InterPro" id="IPR046849">
    <property type="entry name" value="E2_motif"/>
</dbReference>
<evidence type="ECO:0000313" key="4">
    <source>
        <dbReference type="Proteomes" id="UP001370490"/>
    </source>
</evidence>
<dbReference type="Pfam" id="PF14432">
    <property type="entry name" value="DYW_deaminase"/>
    <property type="match status" value="1"/>
</dbReference>
<protein>
    <submittedName>
        <fullName evidence="3">DYW domain</fullName>
    </submittedName>
</protein>
<name>A0AAN8Z490_9MAGN</name>
<gene>
    <name evidence="3" type="ORF">RJ641_007653</name>
</gene>
<comment type="caution">
    <text evidence="3">The sequence shown here is derived from an EMBL/GenBank/DDBJ whole genome shotgun (WGS) entry which is preliminary data.</text>
</comment>
<organism evidence="3 4">
    <name type="scientific">Dillenia turbinata</name>
    <dbReference type="NCBI Taxonomy" id="194707"/>
    <lineage>
        <taxon>Eukaryota</taxon>
        <taxon>Viridiplantae</taxon>
        <taxon>Streptophyta</taxon>
        <taxon>Embryophyta</taxon>
        <taxon>Tracheophyta</taxon>
        <taxon>Spermatophyta</taxon>
        <taxon>Magnoliopsida</taxon>
        <taxon>eudicotyledons</taxon>
        <taxon>Gunneridae</taxon>
        <taxon>Pentapetalae</taxon>
        <taxon>Dilleniales</taxon>
        <taxon>Dilleniaceae</taxon>
        <taxon>Dillenia</taxon>
    </lineage>
</organism>
<dbReference type="EMBL" id="JBAMMX010000015">
    <property type="protein sequence ID" value="KAK6925934.1"/>
    <property type="molecule type" value="Genomic_DNA"/>
</dbReference>
<dbReference type="Proteomes" id="UP001370490">
    <property type="component" value="Unassembled WGS sequence"/>
</dbReference>
<dbReference type="GO" id="GO:0008270">
    <property type="term" value="F:zinc ion binding"/>
    <property type="evidence" value="ECO:0007669"/>
    <property type="project" value="InterPro"/>
</dbReference>
<feature type="domain" description="DYW" evidence="2">
    <location>
        <begin position="78"/>
        <end position="166"/>
    </location>
</feature>
<dbReference type="Pfam" id="PF20430">
    <property type="entry name" value="Eplus_motif"/>
    <property type="match status" value="1"/>
</dbReference>
<feature type="non-terminal residue" evidence="3">
    <location>
        <position position="166"/>
    </location>
</feature>
<sequence length="166" mass="18523">MDIGLIAADSLFQLVPEEAARASRWKNVTMEQKKTPGVSNVEHNVKVHTFLVGDCSHPLSKKISQNLDLLLGKVKEAGYAPETESALHNLEEEDKECHLAVHSENLAISFAILPWETIRITKSLRICGDCHIAAKLVSKLAKCEIMVRYNNCLHHFQNGVCSSKDY</sequence>
<proteinExistence type="inferred from homology"/>
<evidence type="ECO:0000256" key="1">
    <source>
        <dbReference type="ARBA" id="ARBA00006643"/>
    </source>
</evidence>
<evidence type="ECO:0000259" key="2">
    <source>
        <dbReference type="Pfam" id="PF14432"/>
    </source>
</evidence>
<accession>A0AAN8Z490</accession>
<dbReference type="AlphaFoldDB" id="A0AAN8Z490"/>
<keyword evidence="4" id="KW-1185">Reference proteome</keyword>
<reference evidence="3 4" key="1">
    <citation type="submission" date="2023-12" db="EMBL/GenBank/DDBJ databases">
        <title>A high-quality genome assembly for Dillenia turbinata (Dilleniales).</title>
        <authorList>
            <person name="Chanderbali A."/>
        </authorList>
    </citation>
    <scope>NUCLEOTIDE SEQUENCE [LARGE SCALE GENOMIC DNA]</scope>
    <source>
        <strain evidence="3">LSX21</strain>
        <tissue evidence="3">Leaf</tissue>
    </source>
</reference>